<dbReference type="CDD" id="cd07414">
    <property type="entry name" value="MPP_PP1_PPKL"/>
    <property type="match status" value="1"/>
</dbReference>
<dbReference type="SUPFAM" id="SSF47923">
    <property type="entry name" value="Ypt/Rab-GAP domain of gyp1p"/>
    <property type="match status" value="2"/>
</dbReference>
<evidence type="ECO:0000256" key="4">
    <source>
        <dbReference type="ARBA" id="ARBA00022723"/>
    </source>
</evidence>
<keyword evidence="3 11" id="KW-0812">Transmembrane</keyword>
<proteinExistence type="inferred from homology"/>
<dbReference type="PRINTS" id="PR00114">
    <property type="entry name" value="STPHPHTASE"/>
</dbReference>
<dbReference type="GO" id="GO:0016020">
    <property type="term" value="C:membrane"/>
    <property type="evidence" value="ECO:0007669"/>
    <property type="project" value="UniProtKB-SubCell"/>
</dbReference>
<feature type="repeat" description="Solcar" evidence="11">
    <location>
        <begin position="2116"/>
        <end position="2203"/>
    </location>
</feature>
<evidence type="ECO:0000256" key="9">
    <source>
        <dbReference type="ARBA" id="ARBA00047761"/>
    </source>
</evidence>
<dbReference type="SUPFAM" id="SSF103506">
    <property type="entry name" value="Mitochondrial carrier"/>
    <property type="match status" value="1"/>
</dbReference>
<dbReference type="Gene3D" id="2.30.29.30">
    <property type="entry name" value="Pleckstrin-homology domain (PH domain)/Phosphotyrosine-binding domain (PTB)"/>
    <property type="match status" value="1"/>
</dbReference>
<dbReference type="FunFam" id="3.60.21.10:FF:000004">
    <property type="entry name" value="Serine/threonine-protein phosphatase"/>
    <property type="match status" value="1"/>
</dbReference>
<dbReference type="InterPro" id="IPR029052">
    <property type="entry name" value="Metallo-depent_PP-like"/>
</dbReference>
<evidence type="ECO:0000313" key="16">
    <source>
        <dbReference type="Proteomes" id="UP000243217"/>
    </source>
</evidence>
<gene>
    <name evidence="15" type="ORF">THRCLA_09075</name>
</gene>
<dbReference type="SMART" id="SM00164">
    <property type="entry name" value="TBC"/>
    <property type="match status" value="1"/>
</dbReference>
<comment type="caution">
    <text evidence="15">The sequence shown here is derived from an EMBL/GenBank/DDBJ whole genome shotgun (WGS) entry which is preliminary data.</text>
</comment>
<keyword evidence="8" id="KW-0464">Manganese</keyword>
<dbReference type="Gene3D" id="1.50.40.10">
    <property type="entry name" value="Mitochondrial carrier domain"/>
    <property type="match status" value="1"/>
</dbReference>
<dbReference type="SUPFAM" id="SSF56300">
    <property type="entry name" value="Metallo-dependent phosphatases"/>
    <property type="match status" value="1"/>
</dbReference>
<evidence type="ECO:0000256" key="11">
    <source>
        <dbReference type="PROSITE-ProRule" id="PRU00282"/>
    </source>
</evidence>
<evidence type="ECO:0000259" key="14">
    <source>
        <dbReference type="PROSITE" id="PS50086"/>
    </source>
</evidence>
<feature type="repeat" description="Solcar" evidence="11">
    <location>
        <begin position="2011"/>
        <end position="2104"/>
    </location>
</feature>
<sequence>MEAYPQELREVPCPLVAALGPKEIQTRILPVLRSVNDEFLPRIHLTSVNYEHRFVFPAKKAPVAEAKPKGILKQRWLKKHHEMLPSLVLLFYAFEPRLAPRDWAIQETVIRDEVEDLRRNLAGRECKILLILVQLLDDGPPSNGPGNFADERLTSLRKRAELDSKSVWLLKEATRTSPQMIKLERSIREHAVEYYKAQAKRVKKYKKPNRVILVRHSFKVAHYYEFRRHTVKMLQNYEAAYKTLLQMPMTDSDNDPSSSGVNHTQIKAVAEFIHFKLVYHYIFSTQNLKLAIDQMQRHMKSFSRAVGPLDRAYEHWNWVSRQYQVFGQLLLEAQSIRTQLSSSGIESELYKESYLYFSAAAKYSTWRRKAATKLGVGFDPQNFESNQVLLIQTQVTPSLFVGGDPIASIPLPQHRQLQEKCTFQAQLSIRLLELASQYLVLYQSNNMPRHRLKNHFLLRLGIERLAAMDYEQARIDLQRAKVAYSQERWWALVSQVLKQLLLCAYYQKDTYGFLDFSLQLLSPKVEEFIPAKERLKVFDSMLLAWMNPIEANVLALPQQNYEIVLDRARPVVFCGVEFSESSAYVCEQVVLTITLESSFPAPCQVSKLAIIFNDDRYNQLLVHGDEYDLTLPSKESKSFQLPLQLLPEGASMLQCYEIRFVLENPAGQSLLLVSRTSRPNINILKRRNSLVAWDGVVPGMGQGAGSPSFQHARSELLYDEPDGDGDGGADVGVFVTILQPKAHAKLELKNPDQTEVLVGDLTTIPLRLLSLEDVVEQASYQIVCEPSSTSLLNKALLYDADTCASLPIDDLGQTYEVYPLNNMAANTEQEWRIAVRCPLECSLKLHVTVQYTTASGVTVALDSTFELQCKKPFQLSALLHSPFPNAQNAPSTATVGRPVHLYATLASSAALPIEITSLSLDECIPEAVNVLSQAGIITDSSVELYQGDQHSIVVRLVPKRGLVQMCVGRIQVAWRRLNVDENEVADARMLVQTTLELPPVTFTLAPLSMEIDIPPFAREGMLAPLILRTKNQSLALVKVQVKLSNDSDFLVSGVTECIEEVLPGEELVSTFGLIPMQPGHLKLPKMEVFLLDTNESIVSSDERTELYVKRWQRRYFVFVKGSDGSKELRYYDSAASVHSSPEGIMSLVDATGVCFLATGNNVDASSDHKFAILTAQNVWVLGFNSSQDVDGVVEDGLALLAALSAFYPRVDVLHSGWLSKRRERTVQSDENLSTLQGRVDVKHAPTVRVTGTETAILRSKKEGFFVKRRTVETDACLIWIATPPSKMFVLKLNEDGESELNEHAKKWLALLLQGHAQTKYVQLENCVISNMYKLTPEILSAIRNGIPDELRGALWKGFSGAYNLQQLNKSNNIYSSVIEAISSESTELLVLERLQALALYETRHPTSSQAKQSRDSDSDDEALQSGKHHHDIYPSEVSTIDEEVLTRRRLIVALSRHKQYCHSINWRVLCLLLAYLDEESTFWVAHCLIDHILPGYFHGYHPALRVDIMVFQSLLQEKAPALSFHLETIGFGLAQAVESWYLSLFTNTQLPLSTVLRIWDMIFAQGIRILVGIGIALLVKCEHQLFCATNATEAWKVLHAAERAMVNAEGLFAAVFEDDLNISWLTDNDLERLRQNEKTNLLNHISTQITRFQTKLAILTNTDEVCQSLVQATDIYEQHGDSALMATLRRQLNDVSMIVQELVNQYKSQQSLWLILSSQVSAVPLTMRSSDVQSWLAQVKEGKISGAGQDKLPNSSALSPVKLLEESRMFTHFYPLDCQAPFNLDTDNLSERFVLAIAMVTKTTCAIRLDFLASRQTASWHSGQWIDSGIDQKKAFDGPYKLESKDYSVAETQFDEMARRLTACLNQFTTTESDGRMKATGEGMCPDGATLTQMTNLRDYLDTSQVAMPTPIDSNRSNMIAGAIAGSVTATLCCPLDVAKTRIQAQGGVLEFSKYNGIFRSVHTIFVEEGVRGMYRGYSAAMLSFPIYFSLYFPTYEWVKHQFNATPLSDSPIAVQAMSATITGTAIDSATYPLWFLRTRMQTQHMHQLASSHARDSYSTLRSTICTIYKTEGAQAFYKGLSACAVGILSYGIQFPVYEAMKTQFMIAQNVDNDKLSASAIVISAIVSKTLASCAAYPGDVVRVRMQDQVGRQSKYKHFIDAMVQIAKKEGISSLYAGFQVNTLRILPQCAITFYCYEHVKTFLHPGARPGKQVNLLESEIRALCLHSREIFLSQPILVELEAPIKICGDIHGQYYDLLRLFEYGGFPPDANYLFLGDYVDRGKQSLETICLLLAYKIKYPENFFILRGNHECASINRIYGFYDECKRRYNIKLWKTFTDCFNCLPVAAIVDEKIFCMHGGLSPELSQMEQIKRFVRPTDVPDTGLLCDLLWSDPEKDILGWGENDRGVSFTFGPDIVSQFLKRHDLDLICRAHQVVEDGYEFFAKRQLVTLFSAPNYCGEFDNAGAMMSVDESLMCSFQILKPAEKKQRFSYQGMGAAGTQRPATPPRK</sequence>
<dbReference type="OrthoDB" id="6278596at2759"/>
<dbReference type="SMART" id="SM00156">
    <property type="entry name" value="PP2Ac"/>
    <property type="match status" value="1"/>
</dbReference>
<comment type="cofactor">
    <cofactor evidence="1">
        <name>Mn(2+)</name>
        <dbReference type="ChEBI" id="CHEBI:29035"/>
    </cofactor>
</comment>
<dbReference type="InterPro" id="IPR018108">
    <property type="entry name" value="MCP_transmembrane"/>
</dbReference>
<keyword evidence="16" id="KW-1185">Reference proteome</keyword>
<dbReference type="GO" id="GO:0004722">
    <property type="term" value="F:protein serine/threonine phosphatase activity"/>
    <property type="evidence" value="ECO:0007669"/>
    <property type="project" value="UniProtKB-EC"/>
</dbReference>
<evidence type="ECO:0000256" key="5">
    <source>
        <dbReference type="ARBA" id="ARBA00022801"/>
    </source>
</evidence>
<comment type="catalytic activity">
    <reaction evidence="9">
        <text>O-phospho-L-seryl-[protein] + H2O = L-seryl-[protein] + phosphate</text>
        <dbReference type="Rhea" id="RHEA:20629"/>
        <dbReference type="Rhea" id="RHEA-COMP:9863"/>
        <dbReference type="Rhea" id="RHEA-COMP:11604"/>
        <dbReference type="ChEBI" id="CHEBI:15377"/>
        <dbReference type="ChEBI" id="CHEBI:29999"/>
        <dbReference type="ChEBI" id="CHEBI:43474"/>
        <dbReference type="ChEBI" id="CHEBI:83421"/>
        <dbReference type="EC" id="3.1.3.16"/>
    </reaction>
</comment>
<keyword evidence="6" id="KW-0904">Protein phosphatase</keyword>
<dbReference type="GO" id="GO:0046872">
    <property type="term" value="F:metal ion binding"/>
    <property type="evidence" value="ECO:0007669"/>
    <property type="project" value="UniProtKB-KW"/>
</dbReference>
<evidence type="ECO:0000313" key="15">
    <source>
        <dbReference type="EMBL" id="OQR91197.1"/>
    </source>
</evidence>
<comment type="similarity">
    <text evidence="12">Belongs to the PPP phosphatase family.</text>
</comment>
<dbReference type="PROSITE" id="PS50086">
    <property type="entry name" value="TBC_RABGAP"/>
    <property type="match status" value="1"/>
</dbReference>
<dbReference type="InterPro" id="IPR031675">
    <property type="entry name" value="STPPase_N"/>
</dbReference>
<dbReference type="Proteomes" id="UP000243217">
    <property type="component" value="Unassembled WGS sequence"/>
</dbReference>
<dbReference type="InterPro" id="IPR004843">
    <property type="entry name" value="Calcineurin-like_PHP"/>
</dbReference>
<name>A0A1V9YZX6_9STRA</name>
<dbReference type="Pfam" id="PF16891">
    <property type="entry name" value="STPPase_N"/>
    <property type="match status" value="1"/>
</dbReference>
<dbReference type="InterPro" id="IPR000195">
    <property type="entry name" value="Rab-GAP-TBC_dom"/>
</dbReference>
<dbReference type="InterPro" id="IPR011993">
    <property type="entry name" value="PH-like_dom_sf"/>
</dbReference>
<dbReference type="InterPro" id="IPR035969">
    <property type="entry name" value="Rab-GAP_TBC_sf"/>
</dbReference>
<protein>
    <recommendedName>
        <fullName evidence="12">Serine/threonine-protein phosphatase</fullName>
        <ecNumber evidence="12">3.1.3.16</ecNumber>
    </recommendedName>
</protein>
<dbReference type="Gene3D" id="1.10.472.80">
    <property type="entry name" value="Ypt/Rab-GAP domain of gyp1p, domain 3"/>
    <property type="match status" value="1"/>
</dbReference>
<dbReference type="Pfam" id="PF11817">
    <property type="entry name" value="Foie-gras_1"/>
    <property type="match status" value="1"/>
</dbReference>
<dbReference type="PANTHER" id="PTHR14374:SF0">
    <property type="entry name" value="TRAFFICKING PROTEIN PARTICLE COMPLEX SUBUNIT 11"/>
    <property type="match status" value="1"/>
</dbReference>
<dbReference type="PANTHER" id="PTHR14374">
    <property type="entry name" value="FOIE GRAS"/>
    <property type="match status" value="1"/>
</dbReference>
<dbReference type="Pfam" id="PF00153">
    <property type="entry name" value="Mito_carr"/>
    <property type="match status" value="3"/>
</dbReference>
<evidence type="ECO:0000256" key="10">
    <source>
        <dbReference type="ARBA" id="ARBA00048336"/>
    </source>
</evidence>
<keyword evidence="4" id="KW-0479">Metal-binding</keyword>
<dbReference type="PROSITE" id="PS50920">
    <property type="entry name" value="SOLCAR"/>
    <property type="match status" value="3"/>
</dbReference>
<dbReference type="STRING" id="74557.A0A1V9YZX6"/>
<dbReference type="Gene3D" id="3.60.21.10">
    <property type="match status" value="1"/>
</dbReference>
<keyword evidence="7 11" id="KW-0472">Membrane</keyword>
<organism evidence="15 16">
    <name type="scientific">Thraustotheca clavata</name>
    <dbReference type="NCBI Taxonomy" id="74557"/>
    <lineage>
        <taxon>Eukaryota</taxon>
        <taxon>Sar</taxon>
        <taxon>Stramenopiles</taxon>
        <taxon>Oomycota</taxon>
        <taxon>Saprolegniomycetes</taxon>
        <taxon>Saprolegniales</taxon>
        <taxon>Achlyaceae</taxon>
        <taxon>Thraustotheca</taxon>
    </lineage>
</organism>
<evidence type="ECO:0000256" key="3">
    <source>
        <dbReference type="ARBA" id="ARBA00022692"/>
    </source>
</evidence>
<dbReference type="EC" id="3.1.3.16" evidence="12"/>
<accession>A0A1V9YZX6</accession>
<feature type="region of interest" description="Disordered" evidence="13">
    <location>
        <begin position="1405"/>
        <end position="1426"/>
    </location>
</feature>
<comment type="subcellular location">
    <subcellularLocation>
        <location evidence="2">Membrane</location>
        <topology evidence="2">Multi-pass membrane protein</topology>
    </subcellularLocation>
</comment>
<evidence type="ECO:0000256" key="7">
    <source>
        <dbReference type="ARBA" id="ARBA00023136"/>
    </source>
</evidence>
<dbReference type="InterPro" id="IPR006186">
    <property type="entry name" value="Ser/Thr-sp_prot-phosphatase"/>
</dbReference>
<evidence type="ECO:0000256" key="6">
    <source>
        <dbReference type="ARBA" id="ARBA00022912"/>
    </source>
</evidence>
<keyword evidence="5 12" id="KW-0378">Hydrolase</keyword>
<dbReference type="Pfam" id="PF00149">
    <property type="entry name" value="Metallophos"/>
    <property type="match status" value="1"/>
</dbReference>
<evidence type="ECO:0000256" key="2">
    <source>
        <dbReference type="ARBA" id="ARBA00004141"/>
    </source>
</evidence>
<dbReference type="InterPro" id="IPR021773">
    <property type="entry name" value="TPC11"/>
</dbReference>
<feature type="repeat" description="Solcar" evidence="11">
    <location>
        <begin position="1913"/>
        <end position="2002"/>
    </location>
</feature>
<dbReference type="Pfam" id="PF00566">
    <property type="entry name" value="RabGAP-TBC"/>
    <property type="match status" value="1"/>
</dbReference>
<dbReference type="EMBL" id="JNBS01002448">
    <property type="protein sequence ID" value="OQR91197.1"/>
    <property type="molecule type" value="Genomic_DNA"/>
</dbReference>
<reference evidence="15 16" key="1">
    <citation type="journal article" date="2014" name="Genome Biol. Evol.">
        <title>The secreted proteins of Achlya hypogyna and Thraustotheca clavata identify the ancestral oomycete secretome and reveal gene acquisitions by horizontal gene transfer.</title>
        <authorList>
            <person name="Misner I."/>
            <person name="Blouin N."/>
            <person name="Leonard G."/>
            <person name="Richards T.A."/>
            <person name="Lane C.E."/>
        </authorList>
    </citation>
    <scope>NUCLEOTIDE SEQUENCE [LARGE SCALE GENOMIC DNA]</scope>
    <source>
        <strain evidence="15 16">ATCC 34112</strain>
    </source>
</reference>
<evidence type="ECO:0000256" key="12">
    <source>
        <dbReference type="RuleBase" id="RU004273"/>
    </source>
</evidence>
<evidence type="ECO:0000256" key="8">
    <source>
        <dbReference type="ARBA" id="ARBA00023211"/>
    </source>
</evidence>
<feature type="domain" description="Rab-GAP TBC" evidence="14">
    <location>
        <begin position="1345"/>
        <end position="1566"/>
    </location>
</feature>
<comment type="catalytic activity">
    <reaction evidence="10 12">
        <text>O-phospho-L-threonyl-[protein] + H2O = L-threonyl-[protein] + phosphate</text>
        <dbReference type="Rhea" id="RHEA:47004"/>
        <dbReference type="Rhea" id="RHEA-COMP:11060"/>
        <dbReference type="Rhea" id="RHEA-COMP:11605"/>
        <dbReference type="ChEBI" id="CHEBI:15377"/>
        <dbReference type="ChEBI" id="CHEBI:30013"/>
        <dbReference type="ChEBI" id="CHEBI:43474"/>
        <dbReference type="ChEBI" id="CHEBI:61977"/>
        <dbReference type="EC" id="3.1.3.16"/>
    </reaction>
</comment>
<dbReference type="SUPFAM" id="SSF50729">
    <property type="entry name" value="PH domain-like"/>
    <property type="match status" value="1"/>
</dbReference>
<evidence type="ECO:0000256" key="1">
    <source>
        <dbReference type="ARBA" id="ARBA00001936"/>
    </source>
</evidence>
<dbReference type="PROSITE" id="PS00125">
    <property type="entry name" value="SER_THR_PHOSPHATASE"/>
    <property type="match status" value="1"/>
</dbReference>
<evidence type="ECO:0000256" key="13">
    <source>
        <dbReference type="SAM" id="MobiDB-lite"/>
    </source>
</evidence>
<dbReference type="InterPro" id="IPR023395">
    <property type="entry name" value="MCP_dom_sf"/>
</dbReference>